<evidence type="ECO:0000313" key="1">
    <source>
        <dbReference type="EMBL" id="CAL1358006.1"/>
    </source>
</evidence>
<sequence length="129" mass="14063">MSSNNGGFSLMISENTLVSLIPNKPVGGVKDTRRKPTIKIDGSLGGSVVDDCNEVTFEASNPWCASSDSIPHLLNVPALDKQMSGVFLLLATHNAAIREDHPSFFKNIHGEDFLIPQRPKKEADFARNE</sequence>
<evidence type="ECO:0000313" key="2">
    <source>
        <dbReference type="Proteomes" id="UP001497516"/>
    </source>
</evidence>
<protein>
    <submittedName>
        <fullName evidence="1">Uncharacterized protein</fullName>
    </submittedName>
</protein>
<keyword evidence="2" id="KW-1185">Reference proteome</keyword>
<reference evidence="1 2" key="1">
    <citation type="submission" date="2024-04" db="EMBL/GenBank/DDBJ databases">
        <authorList>
            <person name="Fracassetti M."/>
        </authorList>
    </citation>
    <scope>NUCLEOTIDE SEQUENCE [LARGE SCALE GENOMIC DNA]</scope>
</reference>
<name>A0AAV2CQR1_9ROSI</name>
<accession>A0AAV2CQR1</accession>
<organism evidence="1 2">
    <name type="scientific">Linum trigynum</name>
    <dbReference type="NCBI Taxonomy" id="586398"/>
    <lineage>
        <taxon>Eukaryota</taxon>
        <taxon>Viridiplantae</taxon>
        <taxon>Streptophyta</taxon>
        <taxon>Embryophyta</taxon>
        <taxon>Tracheophyta</taxon>
        <taxon>Spermatophyta</taxon>
        <taxon>Magnoliopsida</taxon>
        <taxon>eudicotyledons</taxon>
        <taxon>Gunneridae</taxon>
        <taxon>Pentapetalae</taxon>
        <taxon>rosids</taxon>
        <taxon>fabids</taxon>
        <taxon>Malpighiales</taxon>
        <taxon>Linaceae</taxon>
        <taxon>Linum</taxon>
    </lineage>
</organism>
<dbReference type="AlphaFoldDB" id="A0AAV2CQR1"/>
<proteinExistence type="predicted"/>
<gene>
    <name evidence="1" type="ORF">LTRI10_LOCUS5593</name>
</gene>
<dbReference type="Proteomes" id="UP001497516">
    <property type="component" value="Chromosome 1"/>
</dbReference>
<dbReference type="EMBL" id="OZ034813">
    <property type="protein sequence ID" value="CAL1358006.1"/>
    <property type="molecule type" value="Genomic_DNA"/>
</dbReference>